<evidence type="ECO:0000259" key="4">
    <source>
        <dbReference type="Pfam" id="PF17862"/>
    </source>
</evidence>
<dbReference type="PANTHER" id="PTHR23077:SF171">
    <property type="entry name" value="NUCLEAR VALOSIN-CONTAINING PROTEIN-LIKE"/>
    <property type="match status" value="1"/>
</dbReference>
<dbReference type="FunFam" id="1.10.8.60:FF:000038">
    <property type="entry name" value="spermatogenesis-associated protein 5-like protein 1"/>
    <property type="match status" value="1"/>
</dbReference>
<keyword evidence="1" id="KW-0547">Nucleotide-binding</keyword>
<dbReference type="GO" id="GO:0005524">
    <property type="term" value="F:ATP binding"/>
    <property type="evidence" value="ECO:0007669"/>
    <property type="project" value="UniProtKB-KW"/>
</dbReference>
<evidence type="ECO:0000256" key="2">
    <source>
        <dbReference type="ARBA" id="ARBA00022840"/>
    </source>
</evidence>
<gene>
    <name evidence="5" type="ORF">B1B_15390</name>
</gene>
<dbReference type="AlphaFoldDB" id="T0YUR2"/>
<dbReference type="Gene3D" id="3.40.50.300">
    <property type="entry name" value="P-loop containing nucleotide triphosphate hydrolases"/>
    <property type="match status" value="1"/>
</dbReference>
<keyword evidence="2" id="KW-0067">ATP-binding</keyword>
<reference evidence="5" key="1">
    <citation type="submission" date="2013-08" db="EMBL/GenBank/DDBJ databases">
        <authorList>
            <person name="Mendez C."/>
            <person name="Richter M."/>
            <person name="Ferrer M."/>
            <person name="Sanchez J."/>
        </authorList>
    </citation>
    <scope>NUCLEOTIDE SEQUENCE</scope>
</reference>
<evidence type="ECO:0000313" key="5">
    <source>
        <dbReference type="EMBL" id="EQD39366.1"/>
    </source>
</evidence>
<proteinExistence type="predicted"/>
<dbReference type="EMBL" id="AUZY01010242">
    <property type="protein sequence ID" value="EQD39366.1"/>
    <property type="molecule type" value="Genomic_DNA"/>
</dbReference>
<dbReference type="Gene3D" id="1.10.8.60">
    <property type="match status" value="1"/>
</dbReference>
<comment type="caution">
    <text evidence="5">The sequence shown here is derived from an EMBL/GenBank/DDBJ whole genome shotgun (WGS) entry which is preliminary data.</text>
</comment>
<dbReference type="Pfam" id="PF17862">
    <property type="entry name" value="AAA_lid_3"/>
    <property type="match status" value="1"/>
</dbReference>
<dbReference type="GO" id="GO:0016887">
    <property type="term" value="F:ATP hydrolysis activity"/>
    <property type="evidence" value="ECO:0007669"/>
    <property type="project" value="InterPro"/>
</dbReference>
<protein>
    <submittedName>
        <fullName evidence="5">AAA family ATPase, subfamily protein</fullName>
    </submittedName>
</protein>
<name>T0YUR2_9ZZZZ</name>
<dbReference type="PANTHER" id="PTHR23077">
    <property type="entry name" value="AAA-FAMILY ATPASE"/>
    <property type="match status" value="1"/>
</dbReference>
<dbReference type="InterPro" id="IPR003960">
    <property type="entry name" value="ATPase_AAA_CS"/>
</dbReference>
<dbReference type="PROSITE" id="PS00674">
    <property type="entry name" value="AAA"/>
    <property type="match status" value="1"/>
</dbReference>
<dbReference type="InterPro" id="IPR041569">
    <property type="entry name" value="AAA_lid_3"/>
</dbReference>
<dbReference type="Pfam" id="PF00004">
    <property type="entry name" value="AAA"/>
    <property type="match status" value="1"/>
</dbReference>
<sequence length="214" mass="24071">MKGPEVLSKWVGESEKAIREIFKKAKQVAPCIVFLDEIDSIAPRRGTFGDSGVTERMVNQLLTSLDGIETLQGVVVIAATNRPDIIDSALVRSGRFDKMIYIPSPDKESRIKILEVHTKNMPLSRDVSLEEIGDKTDGYVGSDLENLCREAGMMAYRENPEASEVSQKNFLDAMRTIRPSVDENVLKFYKSIAQEMGKTVQEKRRQVEELGLYQ</sequence>
<organism evidence="5">
    <name type="scientific">mine drainage metagenome</name>
    <dbReference type="NCBI Taxonomy" id="410659"/>
    <lineage>
        <taxon>unclassified sequences</taxon>
        <taxon>metagenomes</taxon>
        <taxon>ecological metagenomes</taxon>
    </lineage>
</organism>
<accession>T0YUR2</accession>
<evidence type="ECO:0000256" key="1">
    <source>
        <dbReference type="ARBA" id="ARBA00022741"/>
    </source>
</evidence>
<feature type="domain" description="AAA ATPase AAA+ lid" evidence="4">
    <location>
        <begin position="126"/>
        <end position="171"/>
    </location>
</feature>
<dbReference type="InterPro" id="IPR027417">
    <property type="entry name" value="P-loop_NTPase"/>
</dbReference>
<dbReference type="InterPro" id="IPR003959">
    <property type="entry name" value="ATPase_AAA_core"/>
</dbReference>
<reference evidence="5" key="2">
    <citation type="journal article" date="2014" name="ISME J.">
        <title>Microbial stratification in low pH oxic and suboxic macroscopic growths along an acid mine drainage.</title>
        <authorList>
            <person name="Mendez-Garcia C."/>
            <person name="Mesa V."/>
            <person name="Sprenger R.R."/>
            <person name="Richter M."/>
            <person name="Diez M.S."/>
            <person name="Solano J."/>
            <person name="Bargiela R."/>
            <person name="Golyshina O.V."/>
            <person name="Manteca A."/>
            <person name="Ramos J.L."/>
            <person name="Gallego J.R."/>
            <person name="Llorente I."/>
            <person name="Martins Dos Santos V.A."/>
            <person name="Jensen O.N."/>
            <person name="Pelaez A.I."/>
            <person name="Sanchez J."/>
            <person name="Ferrer M."/>
        </authorList>
    </citation>
    <scope>NUCLEOTIDE SEQUENCE</scope>
</reference>
<feature type="domain" description="ATPase AAA-type core" evidence="3">
    <location>
        <begin position="1"/>
        <end position="103"/>
    </location>
</feature>
<dbReference type="SUPFAM" id="SSF52540">
    <property type="entry name" value="P-loop containing nucleoside triphosphate hydrolases"/>
    <property type="match status" value="1"/>
</dbReference>
<evidence type="ECO:0000259" key="3">
    <source>
        <dbReference type="Pfam" id="PF00004"/>
    </source>
</evidence>
<dbReference type="InterPro" id="IPR050168">
    <property type="entry name" value="AAA_ATPase_domain"/>
</dbReference>